<name>A0A510Y1C4_MARHA</name>
<accession>A0A510Y1C4</accession>
<reference evidence="1 2" key="1">
    <citation type="submission" date="2019-07" db="EMBL/GenBank/DDBJ databases">
        <title>Whole genome shotgun sequence of Marinococcus halophilus NBRC 102359.</title>
        <authorList>
            <person name="Hosoyama A."/>
            <person name="Uohara A."/>
            <person name="Ohji S."/>
            <person name="Ichikawa N."/>
        </authorList>
    </citation>
    <scope>NUCLEOTIDE SEQUENCE [LARGE SCALE GENOMIC DNA]</scope>
    <source>
        <strain evidence="1 2">NBRC 102359</strain>
    </source>
</reference>
<organism evidence="1 2">
    <name type="scientific">Marinococcus halophilus</name>
    <dbReference type="NCBI Taxonomy" id="1371"/>
    <lineage>
        <taxon>Bacteria</taxon>
        <taxon>Bacillati</taxon>
        <taxon>Bacillota</taxon>
        <taxon>Bacilli</taxon>
        <taxon>Bacillales</taxon>
        <taxon>Bacillaceae</taxon>
        <taxon>Marinococcus</taxon>
    </lineage>
</organism>
<dbReference type="Proteomes" id="UP000321051">
    <property type="component" value="Unassembled WGS sequence"/>
</dbReference>
<dbReference type="RefSeq" id="WP_094907736.1">
    <property type="nucleotide sequence ID" value="NZ_BJUN01000001.1"/>
</dbReference>
<evidence type="ECO:0000313" key="1">
    <source>
        <dbReference type="EMBL" id="GEK57106.1"/>
    </source>
</evidence>
<sequence length="116" mass="12720">MADAHCRASDLRFLGLEGCGRTISGEHVLISLSGSTTDVSGNVASYDVEAALYRKTHYGSTNLITIKTGWVSGYSPFNRDIYGVHTGEGDIFVKYTIFHSGTDTVVDTIYTHQWTH</sequence>
<dbReference type="EMBL" id="BJUN01000001">
    <property type="protein sequence ID" value="GEK57106.1"/>
    <property type="molecule type" value="Genomic_DNA"/>
</dbReference>
<gene>
    <name evidence="1" type="ORF">MHA01_00110</name>
</gene>
<keyword evidence="2" id="KW-1185">Reference proteome</keyword>
<evidence type="ECO:0000313" key="2">
    <source>
        <dbReference type="Proteomes" id="UP000321051"/>
    </source>
</evidence>
<comment type="caution">
    <text evidence="1">The sequence shown here is derived from an EMBL/GenBank/DDBJ whole genome shotgun (WGS) entry which is preliminary data.</text>
</comment>
<dbReference type="AlphaFoldDB" id="A0A510Y1C4"/>
<protein>
    <submittedName>
        <fullName evidence="1">Uncharacterized protein</fullName>
    </submittedName>
</protein>
<proteinExistence type="predicted"/>